<organism evidence="2 3">
    <name type="scientific">Cryobacterium algoricola</name>
    <dbReference type="NCBI Taxonomy" id="1259183"/>
    <lineage>
        <taxon>Bacteria</taxon>
        <taxon>Bacillati</taxon>
        <taxon>Actinomycetota</taxon>
        <taxon>Actinomycetes</taxon>
        <taxon>Micrococcales</taxon>
        <taxon>Microbacteriaceae</taxon>
        <taxon>Cryobacterium</taxon>
    </lineage>
</organism>
<sequence>MTTTSARPDRTLIAILFVIAVLVIVALVVVFSRGAPERLDRGTPVGVVQAYAAAVLEGDESTAAGYLTENAVAGCESYGRDVADDDLRITLVRSVERGDSADVTVSVATSTETGPFGASGYETEEVFELVRVPDGW</sequence>
<keyword evidence="3" id="KW-1185">Reference proteome</keyword>
<dbReference type="EMBL" id="SOFG01000016">
    <property type="protein sequence ID" value="TFB85869.1"/>
    <property type="molecule type" value="Genomic_DNA"/>
</dbReference>
<name>A0ABY2IAK2_9MICO</name>
<keyword evidence="1" id="KW-0812">Transmembrane</keyword>
<accession>A0ABY2IAK2</accession>
<evidence type="ECO:0000313" key="3">
    <source>
        <dbReference type="Proteomes" id="UP000297608"/>
    </source>
</evidence>
<feature type="transmembrane region" description="Helical" evidence="1">
    <location>
        <begin position="12"/>
        <end position="31"/>
    </location>
</feature>
<evidence type="ECO:0008006" key="4">
    <source>
        <dbReference type="Google" id="ProtNLM"/>
    </source>
</evidence>
<evidence type="ECO:0000256" key="1">
    <source>
        <dbReference type="SAM" id="Phobius"/>
    </source>
</evidence>
<protein>
    <recommendedName>
        <fullName evidence="4">DUF4878 domain-containing protein</fullName>
    </recommendedName>
</protein>
<proteinExistence type="predicted"/>
<dbReference type="Proteomes" id="UP000297608">
    <property type="component" value="Unassembled WGS sequence"/>
</dbReference>
<reference evidence="2 3" key="1">
    <citation type="submission" date="2019-03" db="EMBL/GenBank/DDBJ databases">
        <title>Genomics of glacier-inhabiting Cryobacterium strains.</title>
        <authorList>
            <person name="Liu Q."/>
            <person name="Xin Y.-H."/>
        </authorList>
    </citation>
    <scope>NUCLEOTIDE SEQUENCE [LARGE SCALE GENOMIC DNA]</scope>
    <source>
        <strain evidence="2 3">MDB2-B</strain>
    </source>
</reference>
<dbReference type="RefSeq" id="WP_134535163.1">
    <property type="nucleotide sequence ID" value="NZ_SOFG01000016.1"/>
</dbReference>
<keyword evidence="1" id="KW-0472">Membrane</keyword>
<evidence type="ECO:0000313" key="2">
    <source>
        <dbReference type="EMBL" id="TFB85869.1"/>
    </source>
</evidence>
<gene>
    <name evidence="2" type="ORF">E3O44_12770</name>
</gene>
<keyword evidence="1" id="KW-1133">Transmembrane helix</keyword>
<comment type="caution">
    <text evidence="2">The sequence shown here is derived from an EMBL/GenBank/DDBJ whole genome shotgun (WGS) entry which is preliminary data.</text>
</comment>